<dbReference type="PANTHER" id="PTHR30258:SF3">
    <property type="entry name" value="SLL1921 PROTEIN"/>
    <property type="match status" value="1"/>
</dbReference>
<evidence type="ECO:0000259" key="4">
    <source>
        <dbReference type="Pfam" id="PF00437"/>
    </source>
</evidence>
<evidence type="ECO:0000256" key="1">
    <source>
        <dbReference type="ARBA" id="ARBA00006611"/>
    </source>
</evidence>
<keyword evidence="3" id="KW-0067">ATP-binding</keyword>
<dbReference type="Pfam" id="PF00437">
    <property type="entry name" value="T2SSE"/>
    <property type="match status" value="1"/>
</dbReference>
<protein>
    <recommendedName>
        <fullName evidence="4">Bacterial type II secretion system protein E domain-containing protein</fullName>
    </recommendedName>
</protein>
<feature type="domain" description="Bacterial type II secretion system protein E" evidence="4">
    <location>
        <begin position="273"/>
        <end position="521"/>
    </location>
</feature>
<keyword evidence="6" id="KW-1185">Reference proteome</keyword>
<gene>
    <name evidence="5" type="ORF">WT27_13435</name>
</gene>
<dbReference type="InterPro" id="IPR027417">
    <property type="entry name" value="P-loop_NTPase"/>
</dbReference>
<dbReference type="SUPFAM" id="SSF52540">
    <property type="entry name" value="P-loop containing nucleoside triphosphate hydrolases"/>
    <property type="match status" value="1"/>
</dbReference>
<dbReference type="EMBL" id="LPEQ01000113">
    <property type="protein sequence ID" value="KVV40922.1"/>
    <property type="molecule type" value="Genomic_DNA"/>
</dbReference>
<name>A0A105V3X6_9BURK</name>
<proteinExistence type="inferred from homology"/>
<dbReference type="GO" id="GO:0005524">
    <property type="term" value="F:ATP binding"/>
    <property type="evidence" value="ECO:0007669"/>
    <property type="project" value="UniProtKB-KW"/>
</dbReference>
<reference evidence="5 6" key="1">
    <citation type="submission" date="2015-11" db="EMBL/GenBank/DDBJ databases">
        <title>Expanding the genomic diversity of Burkholderia species for the development of highly accurate diagnostics.</title>
        <authorList>
            <person name="Sahl J."/>
            <person name="Keim P."/>
            <person name="Wagner D."/>
        </authorList>
    </citation>
    <scope>NUCLEOTIDE SEQUENCE [LARGE SCALE GENOMIC DNA]</scope>
    <source>
        <strain evidence="5 6">MSMB1301WGS</strain>
    </source>
</reference>
<dbReference type="InterPro" id="IPR001482">
    <property type="entry name" value="T2SS/T4SS_dom"/>
</dbReference>
<dbReference type="AlphaFoldDB" id="A0A105V3X6"/>
<evidence type="ECO:0000313" key="6">
    <source>
        <dbReference type="Proteomes" id="UP000062317"/>
    </source>
</evidence>
<comment type="caution">
    <text evidence="5">The sequence shown here is derived from an EMBL/GenBank/DDBJ whole genome shotgun (WGS) entry which is preliminary data.</text>
</comment>
<sequence length="567" mass="62839">MPPVDVQPHVVYPKTANTASAVSALSGLVRDDRLKALTALAKEQGVLLRDLIADEVGETNWADIQAMTTVQIHIDSRYYGNPQFATWVEDVRRLDIPVQVIKATPQELAVARTRYVADPTDEKTDQANLHRARQLLSDCAAVSGSDIHILIREHHTEIQVRVKGDLKTITNDRYQFGAGEGQPFTRAIYTGLSTVKDGGTYNPLQFQNAKIEGSTLPGTGLSSARVIRGPMFPVESGGEFMIIRLQYGSNTGRATGGRAKPALRLAIPEKPPGKLRLAEMGFTDRQMELVERMVRLPMGQVIVTGPTGSGKTTTLFELMRYQAELFPSARQITAEDPPEYPMEWAIQLASSGSRFQEMVRMMLRMDPDTILVGELRAAGEALAAIQAAMTGHFVWSTLHVTDPYKSITRLETLDRDQLSRHVTCDADQLVGLTAQRLVQRLCPHCRVRLASRPDAIPKYMTDALRTWAQPINRSFDEIFIRGDGCEHCDGDAILGKRAVAEIVLTSEAFMEDVLERGITIARRNHRLKPDSDKSMLANVIDRIYDGEVSPLDAHMGVQRIEAYAEGI</sequence>
<accession>A0A105V3X6</accession>
<evidence type="ECO:0000256" key="3">
    <source>
        <dbReference type="ARBA" id="ARBA00022840"/>
    </source>
</evidence>
<keyword evidence="2" id="KW-0547">Nucleotide-binding</keyword>
<comment type="similarity">
    <text evidence="1">Belongs to the GSP E family.</text>
</comment>
<dbReference type="Proteomes" id="UP000062317">
    <property type="component" value="Unassembled WGS sequence"/>
</dbReference>
<evidence type="ECO:0000256" key="2">
    <source>
        <dbReference type="ARBA" id="ARBA00022741"/>
    </source>
</evidence>
<dbReference type="Gene3D" id="3.40.50.300">
    <property type="entry name" value="P-loop containing nucleotide triphosphate hydrolases"/>
    <property type="match status" value="1"/>
</dbReference>
<dbReference type="GO" id="GO:0005886">
    <property type="term" value="C:plasma membrane"/>
    <property type="evidence" value="ECO:0007669"/>
    <property type="project" value="TreeGrafter"/>
</dbReference>
<organism evidence="5 6">
    <name type="scientific">Burkholderia territorii</name>
    <dbReference type="NCBI Taxonomy" id="1503055"/>
    <lineage>
        <taxon>Bacteria</taxon>
        <taxon>Pseudomonadati</taxon>
        <taxon>Pseudomonadota</taxon>
        <taxon>Betaproteobacteria</taxon>
        <taxon>Burkholderiales</taxon>
        <taxon>Burkholderiaceae</taxon>
        <taxon>Burkholderia</taxon>
        <taxon>Burkholderia cepacia complex</taxon>
    </lineage>
</organism>
<evidence type="ECO:0000313" key="5">
    <source>
        <dbReference type="EMBL" id="KVV40922.1"/>
    </source>
</evidence>
<dbReference type="GO" id="GO:0016887">
    <property type="term" value="F:ATP hydrolysis activity"/>
    <property type="evidence" value="ECO:0007669"/>
    <property type="project" value="TreeGrafter"/>
</dbReference>
<dbReference type="PANTHER" id="PTHR30258">
    <property type="entry name" value="TYPE II SECRETION SYSTEM PROTEIN GSPE-RELATED"/>
    <property type="match status" value="1"/>
</dbReference>
<dbReference type="Gene3D" id="3.30.450.90">
    <property type="match status" value="1"/>
</dbReference>